<sequence>MLRQERGGQNFQQHYKRDDEFKLKMDILAFSGDLNIEGFLDWLTEVDNFFEVATRNHLSKSDNQQVVNLRRLKPSIRDKIGIQMVMSMKEARNLSLKAKVVMKERICHDPYQKYGGDDNNDDFEKVKEVAQSESSSSIATLERVSNKNPVGGSNKDLMERIKRKIVNKMN</sequence>
<name>A0A6A6LEV2_HEVBR</name>
<comment type="caution">
    <text evidence="2">The sequence shown here is derived from an EMBL/GenBank/DDBJ whole genome shotgun (WGS) entry which is preliminary data.</text>
</comment>
<dbReference type="AlphaFoldDB" id="A0A6A6LEV2"/>
<dbReference type="Proteomes" id="UP000467840">
    <property type="component" value="Chromosome 4"/>
</dbReference>
<evidence type="ECO:0000313" key="2">
    <source>
        <dbReference type="EMBL" id="KAF2299952.1"/>
    </source>
</evidence>
<keyword evidence="3" id="KW-1185">Reference proteome</keyword>
<organism evidence="2 3">
    <name type="scientific">Hevea brasiliensis</name>
    <name type="common">Para rubber tree</name>
    <name type="synonym">Siphonia brasiliensis</name>
    <dbReference type="NCBI Taxonomy" id="3981"/>
    <lineage>
        <taxon>Eukaryota</taxon>
        <taxon>Viridiplantae</taxon>
        <taxon>Streptophyta</taxon>
        <taxon>Embryophyta</taxon>
        <taxon>Tracheophyta</taxon>
        <taxon>Spermatophyta</taxon>
        <taxon>Magnoliopsida</taxon>
        <taxon>eudicotyledons</taxon>
        <taxon>Gunneridae</taxon>
        <taxon>Pentapetalae</taxon>
        <taxon>rosids</taxon>
        <taxon>fabids</taxon>
        <taxon>Malpighiales</taxon>
        <taxon>Euphorbiaceae</taxon>
        <taxon>Crotonoideae</taxon>
        <taxon>Micrandreae</taxon>
        <taxon>Hevea</taxon>
    </lineage>
</organism>
<feature type="region of interest" description="Disordered" evidence="1">
    <location>
        <begin position="133"/>
        <end position="157"/>
    </location>
</feature>
<dbReference type="EMBL" id="JAAGAX010000010">
    <property type="protein sequence ID" value="KAF2299952.1"/>
    <property type="molecule type" value="Genomic_DNA"/>
</dbReference>
<reference evidence="2 3" key="1">
    <citation type="journal article" date="2020" name="Mol. Plant">
        <title>The Chromosome-Based Rubber Tree Genome Provides New Insights into Spurge Genome Evolution and Rubber Biosynthesis.</title>
        <authorList>
            <person name="Liu J."/>
            <person name="Shi C."/>
            <person name="Shi C.C."/>
            <person name="Li W."/>
            <person name="Zhang Q.J."/>
            <person name="Zhang Y."/>
            <person name="Li K."/>
            <person name="Lu H.F."/>
            <person name="Shi C."/>
            <person name="Zhu S.T."/>
            <person name="Xiao Z.Y."/>
            <person name="Nan H."/>
            <person name="Yue Y."/>
            <person name="Zhu X.G."/>
            <person name="Wu Y."/>
            <person name="Hong X.N."/>
            <person name="Fan G.Y."/>
            <person name="Tong Y."/>
            <person name="Zhang D."/>
            <person name="Mao C.L."/>
            <person name="Liu Y.L."/>
            <person name="Hao S.J."/>
            <person name="Liu W.Q."/>
            <person name="Lv M.Q."/>
            <person name="Zhang H.B."/>
            <person name="Liu Y."/>
            <person name="Hu-Tang G.R."/>
            <person name="Wang J.P."/>
            <person name="Wang J.H."/>
            <person name="Sun Y.H."/>
            <person name="Ni S.B."/>
            <person name="Chen W.B."/>
            <person name="Zhang X.C."/>
            <person name="Jiao Y.N."/>
            <person name="Eichler E.E."/>
            <person name="Li G.H."/>
            <person name="Liu X."/>
            <person name="Gao L.Z."/>
        </authorList>
    </citation>
    <scope>NUCLEOTIDE SEQUENCE [LARGE SCALE GENOMIC DNA]</scope>
    <source>
        <strain evidence="3">cv. GT1</strain>
        <tissue evidence="2">Leaf</tissue>
    </source>
</reference>
<protein>
    <submittedName>
        <fullName evidence="2">Uncharacterized protein</fullName>
    </submittedName>
</protein>
<evidence type="ECO:0000256" key="1">
    <source>
        <dbReference type="SAM" id="MobiDB-lite"/>
    </source>
</evidence>
<proteinExistence type="predicted"/>
<evidence type="ECO:0000313" key="3">
    <source>
        <dbReference type="Proteomes" id="UP000467840"/>
    </source>
</evidence>
<accession>A0A6A6LEV2</accession>
<gene>
    <name evidence="2" type="ORF">GH714_006394</name>
</gene>